<accession>A0A4U5MTT6</accession>
<feature type="region of interest" description="Disordered" evidence="1">
    <location>
        <begin position="74"/>
        <end position="106"/>
    </location>
</feature>
<dbReference type="Proteomes" id="UP000298663">
    <property type="component" value="Unassembled WGS sequence"/>
</dbReference>
<dbReference type="AlphaFoldDB" id="A0A4U5MTT6"/>
<protein>
    <submittedName>
        <fullName evidence="2">Uncharacterized protein</fullName>
    </submittedName>
</protein>
<evidence type="ECO:0000313" key="3">
    <source>
        <dbReference type="Proteomes" id="UP000298663"/>
    </source>
</evidence>
<comment type="caution">
    <text evidence="2">The sequence shown here is derived from an EMBL/GenBank/DDBJ whole genome shotgun (WGS) entry which is preliminary data.</text>
</comment>
<proteinExistence type="predicted"/>
<sequence length="106" mass="11316">MGMPIEANVRGTVSSQENTNGLESMALRQAATDDHRLIYGVRAFAEEDADGHEAAAPRCIPSNGVGFLTSLSIQDESSSDTEDEASEHLPEKGIAAAQNRRSKDTI</sequence>
<keyword evidence="3" id="KW-1185">Reference proteome</keyword>
<feature type="compositionally biased region" description="Polar residues" evidence="1">
    <location>
        <begin position="11"/>
        <end position="21"/>
    </location>
</feature>
<name>A0A4U5MTT6_STECR</name>
<evidence type="ECO:0000256" key="1">
    <source>
        <dbReference type="SAM" id="MobiDB-lite"/>
    </source>
</evidence>
<dbReference type="EMBL" id="AZBU02000006">
    <property type="protein sequence ID" value="TKR73189.1"/>
    <property type="molecule type" value="Genomic_DNA"/>
</dbReference>
<feature type="region of interest" description="Disordered" evidence="1">
    <location>
        <begin position="1"/>
        <end position="21"/>
    </location>
</feature>
<gene>
    <name evidence="2" type="ORF">L596_020529</name>
</gene>
<reference evidence="2 3" key="1">
    <citation type="journal article" date="2015" name="Genome Biol.">
        <title>Comparative genomics of Steinernema reveals deeply conserved gene regulatory networks.</title>
        <authorList>
            <person name="Dillman A.R."/>
            <person name="Macchietto M."/>
            <person name="Porter C.F."/>
            <person name="Rogers A."/>
            <person name="Williams B."/>
            <person name="Antoshechkin I."/>
            <person name="Lee M.M."/>
            <person name="Goodwin Z."/>
            <person name="Lu X."/>
            <person name="Lewis E.E."/>
            <person name="Goodrich-Blair H."/>
            <person name="Stock S.P."/>
            <person name="Adams B.J."/>
            <person name="Sternberg P.W."/>
            <person name="Mortazavi A."/>
        </authorList>
    </citation>
    <scope>NUCLEOTIDE SEQUENCE [LARGE SCALE GENOMIC DNA]</scope>
    <source>
        <strain evidence="2 3">ALL</strain>
    </source>
</reference>
<reference evidence="2 3" key="2">
    <citation type="journal article" date="2019" name="G3 (Bethesda)">
        <title>Hybrid Assembly of the Genome of the Entomopathogenic Nematode Steinernema carpocapsae Identifies the X-Chromosome.</title>
        <authorList>
            <person name="Serra L."/>
            <person name="Macchietto M."/>
            <person name="Macias-Munoz A."/>
            <person name="McGill C.J."/>
            <person name="Rodriguez I.M."/>
            <person name="Rodriguez B."/>
            <person name="Murad R."/>
            <person name="Mortazavi A."/>
        </authorList>
    </citation>
    <scope>NUCLEOTIDE SEQUENCE [LARGE SCALE GENOMIC DNA]</scope>
    <source>
        <strain evidence="2 3">ALL</strain>
    </source>
</reference>
<organism evidence="2 3">
    <name type="scientific">Steinernema carpocapsae</name>
    <name type="common">Entomopathogenic nematode</name>
    <dbReference type="NCBI Taxonomy" id="34508"/>
    <lineage>
        <taxon>Eukaryota</taxon>
        <taxon>Metazoa</taxon>
        <taxon>Ecdysozoa</taxon>
        <taxon>Nematoda</taxon>
        <taxon>Chromadorea</taxon>
        <taxon>Rhabditida</taxon>
        <taxon>Tylenchina</taxon>
        <taxon>Panagrolaimomorpha</taxon>
        <taxon>Strongyloidoidea</taxon>
        <taxon>Steinernematidae</taxon>
        <taxon>Steinernema</taxon>
    </lineage>
</organism>
<evidence type="ECO:0000313" key="2">
    <source>
        <dbReference type="EMBL" id="TKR73189.1"/>
    </source>
</evidence>